<keyword evidence="5" id="KW-0862">Zinc</keyword>
<evidence type="ECO:0000313" key="8">
    <source>
        <dbReference type="Proteomes" id="UP000186309"/>
    </source>
</evidence>
<dbReference type="PANTHER" id="PTHR43808:SF8">
    <property type="entry name" value="PEPTIDASE M20 DIMERISATION DOMAIN-CONTAINING PROTEIN"/>
    <property type="match status" value="1"/>
</dbReference>
<dbReference type="GO" id="GO:0008777">
    <property type="term" value="F:acetylornithine deacetylase activity"/>
    <property type="evidence" value="ECO:0007669"/>
    <property type="project" value="UniProtKB-EC"/>
</dbReference>
<protein>
    <submittedName>
        <fullName evidence="7">Acetylornithine deacetylase</fullName>
        <ecNumber evidence="7">3.5.1.16</ecNumber>
    </submittedName>
</protein>
<dbReference type="CDD" id="cd03894">
    <property type="entry name" value="M20_ArgE"/>
    <property type="match status" value="1"/>
</dbReference>
<proteinExistence type="inferred from homology"/>
<gene>
    <name evidence="7" type="primary">argE</name>
    <name evidence="7" type="ORF">BSF38_01857</name>
</gene>
<keyword evidence="3" id="KW-0479">Metal-binding</keyword>
<comment type="cofactor">
    <cofactor evidence="1">
        <name>Zn(2+)</name>
        <dbReference type="ChEBI" id="CHEBI:29105"/>
    </cofactor>
</comment>
<evidence type="ECO:0000256" key="3">
    <source>
        <dbReference type="ARBA" id="ARBA00022723"/>
    </source>
</evidence>
<accession>A0A1U7CNA0</accession>
<dbReference type="STRING" id="1387353.BSF38_01857"/>
<dbReference type="InterPro" id="IPR011650">
    <property type="entry name" value="Peptidase_M20_dimer"/>
</dbReference>
<dbReference type="Gene3D" id="3.30.70.360">
    <property type="match status" value="1"/>
</dbReference>
<keyword evidence="8" id="KW-1185">Reference proteome</keyword>
<evidence type="ECO:0000256" key="4">
    <source>
        <dbReference type="ARBA" id="ARBA00022801"/>
    </source>
</evidence>
<feature type="domain" description="Peptidase M20 dimerisation" evidence="6">
    <location>
        <begin position="177"/>
        <end position="278"/>
    </location>
</feature>
<dbReference type="EMBL" id="CP019082">
    <property type="protein sequence ID" value="APW60389.1"/>
    <property type="molecule type" value="Genomic_DNA"/>
</dbReference>
<sequence>MDELTRLLSELVSIPSVNPMGRALSGPELLETRLSAYLESWFRDRGLHVQRQPVAPGRDNLLARYDAPDARRTVLFDVHQDTVPTDGMTIPPFEPRVEVGKLYGRGACDVKASMAAMLLAFERLCRERPQGSASVVLACTVDEEFTHLGSSKLAETQSGIDLAVVAEPTQLNVVHCHKGATRWKIRARGVACHSSTPDRGVNAIYRMAHVVAALADLARDLSRTPPHPILGPPSLSVGRIEGGLSVNIVPDACTIEIDRRMIPGETPSGCIEQVRKFLVGRLGNLDGVEFDPPWVRMPALDTQLGDWVGPLSEAVQGATGRAPELIGVPFGTDAGPLGAAGIPGVVFGPGDIAQAHTRDEWVELDQVHQAAEAYYRIACALG</sequence>
<evidence type="ECO:0000313" key="7">
    <source>
        <dbReference type="EMBL" id="APW60389.1"/>
    </source>
</evidence>
<keyword evidence="4 7" id="KW-0378">Hydrolase</keyword>
<comment type="similarity">
    <text evidence="2">Belongs to the peptidase M20A family.</text>
</comment>
<dbReference type="Pfam" id="PF07687">
    <property type="entry name" value="M20_dimer"/>
    <property type="match status" value="1"/>
</dbReference>
<evidence type="ECO:0000259" key="6">
    <source>
        <dbReference type="Pfam" id="PF07687"/>
    </source>
</evidence>
<dbReference type="GO" id="GO:0046872">
    <property type="term" value="F:metal ion binding"/>
    <property type="evidence" value="ECO:0007669"/>
    <property type="project" value="UniProtKB-KW"/>
</dbReference>
<dbReference type="InterPro" id="IPR002933">
    <property type="entry name" value="Peptidase_M20"/>
</dbReference>
<dbReference type="InterPro" id="IPR050072">
    <property type="entry name" value="Peptidase_M20A"/>
</dbReference>
<dbReference type="SUPFAM" id="SSF55031">
    <property type="entry name" value="Bacterial exopeptidase dimerisation domain"/>
    <property type="match status" value="1"/>
</dbReference>
<dbReference type="Gene3D" id="3.40.630.10">
    <property type="entry name" value="Zn peptidases"/>
    <property type="match status" value="2"/>
</dbReference>
<dbReference type="AlphaFoldDB" id="A0A1U7CNA0"/>
<dbReference type="SUPFAM" id="SSF53187">
    <property type="entry name" value="Zn-dependent exopeptidases"/>
    <property type="match status" value="1"/>
</dbReference>
<name>A0A1U7CNA0_9BACT</name>
<evidence type="ECO:0000256" key="2">
    <source>
        <dbReference type="ARBA" id="ARBA00006247"/>
    </source>
</evidence>
<dbReference type="RefSeq" id="WP_076344994.1">
    <property type="nucleotide sequence ID" value="NZ_CP019082.1"/>
</dbReference>
<dbReference type="InterPro" id="IPR036264">
    <property type="entry name" value="Bact_exopeptidase_dim_dom"/>
</dbReference>
<organism evidence="7 8">
    <name type="scientific">Paludisphaera borealis</name>
    <dbReference type="NCBI Taxonomy" id="1387353"/>
    <lineage>
        <taxon>Bacteria</taxon>
        <taxon>Pseudomonadati</taxon>
        <taxon>Planctomycetota</taxon>
        <taxon>Planctomycetia</taxon>
        <taxon>Isosphaerales</taxon>
        <taxon>Isosphaeraceae</taxon>
        <taxon>Paludisphaera</taxon>
    </lineage>
</organism>
<evidence type="ECO:0000256" key="5">
    <source>
        <dbReference type="ARBA" id="ARBA00022833"/>
    </source>
</evidence>
<dbReference type="PANTHER" id="PTHR43808">
    <property type="entry name" value="ACETYLORNITHINE DEACETYLASE"/>
    <property type="match status" value="1"/>
</dbReference>
<evidence type="ECO:0000256" key="1">
    <source>
        <dbReference type="ARBA" id="ARBA00001947"/>
    </source>
</evidence>
<reference evidence="8" key="1">
    <citation type="submission" date="2016-12" db="EMBL/GenBank/DDBJ databases">
        <title>Comparative genomics of four Isosphaeraceae planctomycetes: a common pool of plasmids and glycoside hydrolase genes.</title>
        <authorList>
            <person name="Ivanova A."/>
        </authorList>
    </citation>
    <scope>NUCLEOTIDE SEQUENCE [LARGE SCALE GENOMIC DNA]</scope>
    <source>
        <strain evidence="8">PX4</strain>
    </source>
</reference>
<dbReference type="EC" id="3.5.1.16" evidence="7"/>
<dbReference type="Proteomes" id="UP000186309">
    <property type="component" value="Chromosome"/>
</dbReference>
<dbReference type="Pfam" id="PF01546">
    <property type="entry name" value="Peptidase_M20"/>
    <property type="match status" value="1"/>
</dbReference>
<dbReference type="KEGG" id="pbor:BSF38_01857"/>